<keyword evidence="1" id="KW-0418">Kinase</keyword>
<dbReference type="AlphaFoldDB" id="A0A3R5QWJ0"/>
<dbReference type="KEGG" id="cmah:C1I91_21115"/>
<dbReference type="SUPFAM" id="SSF56112">
    <property type="entry name" value="Protein kinase-like (PK-like)"/>
    <property type="match status" value="1"/>
</dbReference>
<keyword evidence="1" id="KW-0808">Transferase</keyword>
<evidence type="ECO:0000313" key="2">
    <source>
        <dbReference type="Proteomes" id="UP000286268"/>
    </source>
</evidence>
<dbReference type="OrthoDB" id="1916806at2"/>
<proteinExistence type="predicted"/>
<dbReference type="InterPro" id="IPR011009">
    <property type="entry name" value="Kinase-like_dom_sf"/>
</dbReference>
<dbReference type="RefSeq" id="WP_128214650.1">
    <property type="nucleotide sequence ID" value="NZ_CP025746.1"/>
</dbReference>
<dbReference type="Proteomes" id="UP000286268">
    <property type="component" value="Chromosome"/>
</dbReference>
<keyword evidence="2" id="KW-1185">Reference proteome</keyword>
<accession>A0A3R5QWJ0</accession>
<dbReference type="EMBL" id="CP025746">
    <property type="protein sequence ID" value="QAA33930.1"/>
    <property type="molecule type" value="Genomic_DNA"/>
</dbReference>
<reference evidence="1 2" key="1">
    <citation type="submission" date="2018-01" db="EMBL/GenBank/DDBJ databases">
        <title>Genome Sequencing and Assembly of Anaerobacter polyendosporus strain CT4.</title>
        <authorList>
            <person name="Tachaapaikoon C."/>
            <person name="Sutheeworapong S."/>
            <person name="Jenjaroenpun P."/>
            <person name="Wongsurawat T."/>
            <person name="Nookeaw I."/>
            <person name="Cheawchanlertfa P."/>
            <person name="Kosugi A."/>
            <person name="Cheevadhanarak S."/>
            <person name="Ratanakhanokchai K."/>
        </authorList>
    </citation>
    <scope>NUCLEOTIDE SEQUENCE [LARGE SCALE GENOMIC DNA]</scope>
    <source>
        <strain evidence="1 2">CT4</strain>
    </source>
</reference>
<gene>
    <name evidence="1" type="ORF">C1I91_21115</name>
</gene>
<dbReference type="GO" id="GO:0016301">
    <property type="term" value="F:kinase activity"/>
    <property type="evidence" value="ECO:0007669"/>
    <property type="project" value="UniProtKB-KW"/>
</dbReference>
<protein>
    <submittedName>
        <fullName evidence="1">Protein kinase</fullName>
    </submittedName>
</protein>
<name>A0A3R5QWJ0_9CLOT</name>
<evidence type="ECO:0000313" key="1">
    <source>
        <dbReference type="EMBL" id="QAA33930.1"/>
    </source>
</evidence>
<sequence>MVRNWDYSVDFTEEIEDQFKYSEYLGEGHNGIVYSLPDNRIIKIFREKKVCDEEIDILLRVKGSKFFPYIHSCGELYIIRDYVGGERLDKYIKDNGLNGEICKSLLDMINEFTRLSFTRIDIRCKDIYVQEDMSVVIIDPKNNYTKTVRYPRHLMKGLYNLNALDVFFKYLSELDRQKYILWKYKMGKYIKFSIK</sequence>
<dbReference type="Gene3D" id="1.10.510.10">
    <property type="entry name" value="Transferase(Phosphotransferase) domain 1"/>
    <property type="match status" value="1"/>
</dbReference>
<organism evidence="1 2">
    <name type="scientific">Clostridium manihotivorum</name>
    <dbReference type="NCBI Taxonomy" id="2320868"/>
    <lineage>
        <taxon>Bacteria</taxon>
        <taxon>Bacillati</taxon>
        <taxon>Bacillota</taxon>
        <taxon>Clostridia</taxon>
        <taxon>Eubacteriales</taxon>
        <taxon>Clostridiaceae</taxon>
        <taxon>Clostridium</taxon>
    </lineage>
</organism>